<protein>
    <submittedName>
        <fullName evidence="3">N-acetylated-alpha-linked acidic dipeptidase 2</fullName>
    </submittedName>
</protein>
<name>A0AAV4HDJ3_9GAST</name>
<sequence length="212" mass="23544">LAYRYSEENATLPKIPSHPIGYGAAEKIMKHLAGMEVPKDSDWQGGMNFTYRVGPGFVNTAWKMQLNVTSRNERAKAENVFGIIPGEVEPDRYVLLGNHRDAWIYGALDPSTGTAAMLEIARVMGELVQSGTWKPRRTIMFCSWGAEEYGLIGSTEWVEQYVATLRQRAVAYINLDTAVIGNDTLHVDGTPLMHQIAYKAAKQVCGSRFSLS</sequence>
<feature type="domain" description="Peptidase M28" evidence="2">
    <location>
        <begin position="79"/>
        <end position="194"/>
    </location>
</feature>
<dbReference type="Pfam" id="PF04389">
    <property type="entry name" value="Peptidase_M28"/>
    <property type="match status" value="1"/>
</dbReference>
<gene>
    <name evidence="3" type="ORF">ElyMa_000952300</name>
</gene>
<dbReference type="GO" id="GO:0004180">
    <property type="term" value="F:carboxypeptidase activity"/>
    <property type="evidence" value="ECO:0007669"/>
    <property type="project" value="TreeGrafter"/>
</dbReference>
<evidence type="ECO:0000259" key="2">
    <source>
        <dbReference type="Pfam" id="PF04389"/>
    </source>
</evidence>
<reference evidence="3 4" key="1">
    <citation type="journal article" date="2021" name="Elife">
        <title>Chloroplast acquisition without the gene transfer in kleptoplastic sea slugs, Plakobranchus ocellatus.</title>
        <authorList>
            <person name="Maeda T."/>
            <person name="Takahashi S."/>
            <person name="Yoshida T."/>
            <person name="Shimamura S."/>
            <person name="Takaki Y."/>
            <person name="Nagai Y."/>
            <person name="Toyoda A."/>
            <person name="Suzuki Y."/>
            <person name="Arimoto A."/>
            <person name="Ishii H."/>
            <person name="Satoh N."/>
            <person name="Nishiyama T."/>
            <person name="Hasebe M."/>
            <person name="Maruyama T."/>
            <person name="Minagawa J."/>
            <person name="Obokata J."/>
            <person name="Shigenobu S."/>
        </authorList>
    </citation>
    <scope>NUCLEOTIDE SEQUENCE [LARGE SCALE GENOMIC DNA]</scope>
</reference>
<dbReference type="InterPro" id="IPR046450">
    <property type="entry name" value="PA_dom_sf"/>
</dbReference>
<comment type="similarity">
    <text evidence="1">Belongs to the peptidase M28 family. M28B subfamily.</text>
</comment>
<dbReference type="PANTHER" id="PTHR10404">
    <property type="entry name" value="N-ACETYLATED-ALPHA-LINKED ACIDIC DIPEPTIDASE"/>
    <property type="match status" value="1"/>
</dbReference>
<dbReference type="SUPFAM" id="SSF53187">
    <property type="entry name" value="Zn-dependent exopeptidases"/>
    <property type="match status" value="1"/>
</dbReference>
<dbReference type="InterPro" id="IPR007484">
    <property type="entry name" value="Peptidase_M28"/>
</dbReference>
<dbReference type="Gene3D" id="3.40.630.10">
    <property type="entry name" value="Zn peptidases"/>
    <property type="match status" value="1"/>
</dbReference>
<dbReference type="AlphaFoldDB" id="A0AAV4HDJ3"/>
<keyword evidence="4" id="KW-1185">Reference proteome</keyword>
<dbReference type="PANTHER" id="PTHR10404:SF74">
    <property type="entry name" value="AMINOPEPTIDASE NAALADL1-LIKE"/>
    <property type="match status" value="1"/>
</dbReference>
<dbReference type="InterPro" id="IPR039373">
    <property type="entry name" value="Peptidase_M28B"/>
</dbReference>
<feature type="non-terminal residue" evidence="3">
    <location>
        <position position="1"/>
    </location>
</feature>
<dbReference type="FunFam" id="3.40.630.10:FF:000101">
    <property type="entry name" value="N-acetylated alpha-linked acidic dipeptidase like 1"/>
    <property type="match status" value="1"/>
</dbReference>
<evidence type="ECO:0000313" key="3">
    <source>
        <dbReference type="EMBL" id="GFR95759.1"/>
    </source>
</evidence>
<dbReference type="EMBL" id="BMAT01001931">
    <property type="protein sequence ID" value="GFR95759.1"/>
    <property type="molecule type" value="Genomic_DNA"/>
</dbReference>
<evidence type="ECO:0000256" key="1">
    <source>
        <dbReference type="ARBA" id="ARBA00005634"/>
    </source>
</evidence>
<organism evidence="3 4">
    <name type="scientific">Elysia marginata</name>
    <dbReference type="NCBI Taxonomy" id="1093978"/>
    <lineage>
        <taxon>Eukaryota</taxon>
        <taxon>Metazoa</taxon>
        <taxon>Spiralia</taxon>
        <taxon>Lophotrochozoa</taxon>
        <taxon>Mollusca</taxon>
        <taxon>Gastropoda</taxon>
        <taxon>Heterobranchia</taxon>
        <taxon>Euthyneura</taxon>
        <taxon>Panpulmonata</taxon>
        <taxon>Sacoglossa</taxon>
        <taxon>Placobranchoidea</taxon>
        <taxon>Plakobranchidae</taxon>
        <taxon>Elysia</taxon>
    </lineage>
</organism>
<accession>A0AAV4HDJ3</accession>
<comment type="caution">
    <text evidence="3">The sequence shown here is derived from an EMBL/GenBank/DDBJ whole genome shotgun (WGS) entry which is preliminary data.</text>
</comment>
<dbReference type="SUPFAM" id="SSF52025">
    <property type="entry name" value="PA domain"/>
    <property type="match status" value="1"/>
</dbReference>
<dbReference type="Proteomes" id="UP000762676">
    <property type="component" value="Unassembled WGS sequence"/>
</dbReference>
<evidence type="ECO:0000313" key="4">
    <source>
        <dbReference type="Proteomes" id="UP000762676"/>
    </source>
</evidence>
<proteinExistence type="inferred from homology"/>